<dbReference type="EMBL" id="LHXV01000036">
    <property type="protein sequence ID" value="KXB00933.1"/>
    <property type="molecule type" value="Genomic_DNA"/>
</dbReference>
<evidence type="ECO:0000313" key="2">
    <source>
        <dbReference type="Proteomes" id="UP000070344"/>
    </source>
</evidence>
<proteinExistence type="predicted"/>
<gene>
    <name evidence="1" type="ORF">AKJ41_03365</name>
</gene>
<name>A0A133V3C6_9EURY</name>
<reference evidence="1 2" key="1">
    <citation type="journal article" date="2016" name="Sci. Rep.">
        <title>Metabolic traits of an uncultured archaeal lineage -MSBL1- from brine pools of the Red Sea.</title>
        <authorList>
            <person name="Mwirichia R."/>
            <person name="Alam I."/>
            <person name="Rashid M."/>
            <person name="Vinu M."/>
            <person name="Ba-Alawi W."/>
            <person name="Anthony Kamau A."/>
            <person name="Kamanda Ngugi D."/>
            <person name="Goker M."/>
            <person name="Klenk H.P."/>
            <person name="Bajic V."/>
            <person name="Stingl U."/>
        </authorList>
    </citation>
    <scope>NUCLEOTIDE SEQUENCE [LARGE SCALE GENOMIC DNA]</scope>
    <source>
        <strain evidence="1">SCGC-AAA259O05</strain>
    </source>
</reference>
<dbReference type="Proteomes" id="UP000070344">
    <property type="component" value="Unassembled WGS sequence"/>
</dbReference>
<accession>A0A133V3C6</accession>
<sequence length="66" mass="7300">MKKENPSLEICLKPGYLTFGKTLLKLPNSLHAPAGEVTPTVFGFALYLLDDRFCFGSGGEASHERW</sequence>
<dbReference type="AlphaFoldDB" id="A0A133V3C6"/>
<organism evidence="1 2">
    <name type="scientific">candidate division MSBL1 archaeon SCGC-AAA259O05</name>
    <dbReference type="NCBI Taxonomy" id="1698271"/>
    <lineage>
        <taxon>Archaea</taxon>
        <taxon>Methanobacteriati</taxon>
        <taxon>Methanobacteriota</taxon>
        <taxon>candidate division MSBL1</taxon>
    </lineage>
</organism>
<evidence type="ECO:0000313" key="1">
    <source>
        <dbReference type="EMBL" id="KXB00933.1"/>
    </source>
</evidence>
<comment type="caution">
    <text evidence="1">The sequence shown here is derived from an EMBL/GenBank/DDBJ whole genome shotgun (WGS) entry which is preliminary data.</text>
</comment>
<protein>
    <submittedName>
        <fullName evidence="1">Uncharacterized protein</fullName>
    </submittedName>
</protein>
<keyword evidence="2" id="KW-1185">Reference proteome</keyword>